<dbReference type="GO" id="GO:0051225">
    <property type="term" value="P:spindle assembly"/>
    <property type="evidence" value="ECO:0007669"/>
    <property type="project" value="TreeGrafter"/>
</dbReference>
<feature type="compositionally biased region" description="Low complexity" evidence="2">
    <location>
        <begin position="115"/>
        <end position="130"/>
    </location>
</feature>
<evidence type="ECO:0000313" key="4">
    <source>
        <dbReference type="Proteomes" id="UP001140206"/>
    </source>
</evidence>
<dbReference type="GO" id="GO:0005880">
    <property type="term" value="C:nuclear microtubule"/>
    <property type="evidence" value="ECO:0007669"/>
    <property type="project" value="TreeGrafter"/>
</dbReference>
<gene>
    <name evidence="3" type="ORF">LUZ62_079432</name>
</gene>
<feature type="compositionally biased region" description="Polar residues" evidence="2">
    <location>
        <begin position="237"/>
        <end position="248"/>
    </location>
</feature>
<dbReference type="GO" id="GO:0005737">
    <property type="term" value="C:cytoplasm"/>
    <property type="evidence" value="ECO:0007669"/>
    <property type="project" value="TreeGrafter"/>
</dbReference>
<dbReference type="AlphaFoldDB" id="A0AAV8BPA1"/>
<organism evidence="3 4">
    <name type="scientific">Rhynchospora pubera</name>
    <dbReference type="NCBI Taxonomy" id="906938"/>
    <lineage>
        <taxon>Eukaryota</taxon>
        <taxon>Viridiplantae</taxon>
        <taxon>Streptophyta</taxon>
        <taxon>Embryophyta</taxon>
        <taxon>Tracheophyta</taxon>
        <taxon>Spermatophyta</taxon>
        <taxon>Magnoliopsida</taxon>
        <taxon>Liliopsida</taxon>
        <taxon>Poales</taxon>
        <taxon>Cyperaceae</taxon>
        <taxon>Cyperoideae</taxon>
        <taxon>Rhynchosporeae</taxon>
        <taxon>Rhynchospora</taxon>
    </lineage>
</organism>
<feature type="compositionally biased region" description="Polar residues" evidence="2">
    <location>
        <begin position="205"/>
        <end position="226"/>
    </location>
</feature>
<proteinExistence type="inferred from homology"/>
<comment type="caution">
    <text evidence="3">The sequence shown here is derived from an EMBL/GenBank/DDBJ whole genome shotgun (WGS) entry which is preliminary data.</text>
</comment>
<dbReference type="EMBL" id="JAMFTS010000005">
    <property type="protein sequence ID" value="KAJ4745027.1"/>
    <property type="molecule type" value="Genomic_DNA"/>
</dbReference>
<evidence type="ECO:0000256" key="2">
    <source>
        <dbReference type="SAM" id="MobiDB-lite"/>
    </source>
</evidence>
<evidence type="ECO:0000313" key="3">
    <source>
        <dbReference type="EMBL" id="KAJ4745027.1"/>
    </source>
</evidence>
<dbReference type="PANTHER" id="PTHR31807:SF37">
    <property type="entry name" value="HAUS AUGMIN-LIKE COMPLEX SUBUNIT 8"/>
    <property type="match status" value="1"/>
</dbReference>
<accession>A0AAV8BPA1</accession>
<evidence type="ECO:0000256" key="1">
    <source>
        <dbReference type="ARBA" id="ARBA00010016"/>
    </source>
</evidence>
<sequence>MDFPASDSVATTLRHKTAKTENITRIPLLPSEKNSATPTPTMRKALGREVPSRYKSITTAASQTSTKLIPPTTPKRYASPMPSRSSKTGPSVGPNLPKRAQSAERRRPAPPPSSPSSSSCSSSSSGPATPLGVTDLEMRSASGHLMWPSIRRLSSAFQSESSSIPTNKTTSLDQIRKKTPLKVRSSGTDKLDRWHTPVGGKLSDKSVSTRPGKNLSSQIPSTNKGSPSPARTRPTPVESTLSAPSTVPKQGKQLRGKQVEDAHQLRLNYNRLLQWRFVNARRVEALSAQKEIAEGSLYGAWSNISGLRDSVINKRMHLQQLMEEEKLQFVLNNQIVYLEQWALLEGDHSDSLSGSIAALKASTLRLPVTTGTKADLHAVKNAVSSAIDVMQAMGSSVCSLLDKIEGTRSLVSELVAIAAQEKAMLQEYRYLLSMAAQLQVHSGISILNYSSKFIFHLFLTYLYYRYKS</sequence>
<comment type="similarity">
    <text evidence="1">Belongs to the QWRF family.</text>
</comment>
<dbReference type="GO" id="GO:0008017">
    <property type="term" value="F:microtubule binding"/>
    <property type="evidence" value="ECO:0007669"/>
    <property type="project" value="TreeGrafter"/>
</dbReference>
<dbReference type="Pfam" id="PF04484">
    <property type="entry name" value="QWRF"/>
    <property type="match status" value="1"/>
</dbReference>
<dbReference type="InterPro" id="IPR007573">
    <property type="entry name" value="QWRF"/>
</dbReference>
<reference evidence="3" key="1">
    <citation type="submission" date="2022-08" db="EMBL/GenBank/DDBJ databases">
        <authorList>
            <person name="Marques A."/>
        </authorList>
    </citation>
    <scope>NUCLEOTIDE SEQUENCE</scope>
    <source>
        <strain evidence="3">RhyPub2mFocal</strain>
        <tissue evidence="3">Leaves</tissue>
    </source>
</reference>
<feature type="compositionally biased region" description="Polar residues" evidence="2">
    <location>
        <begin position="55"/>
        <end position="67"/>
    </location>
</feature>
<feature type="compositionally biased region" description="Polar residues" evidence="2">
    <location>
        <begin position="157"/>
        <end position="173"/>
    </location>
</feature>
<feature type="region of interest" description="Disordered" evidence="2">
    <location>
        <begin position="1"/>
        <end position="137"/>
    </location>
</feature>
<keyword evidence="4" id="KW-1185">Reference proteome</keyword>
<dbReference type="Proteomes" id="UP001140206">
    <property type="component" value="Chromosome 5"/>
</dbReference>
<protein>
    <submittedName>
        <fullName evidence="3">QWRF motif protein (DUF566)</fullName>
    </submittedName>
</protein>
<feature type="region of interest" description="Disordered" evidence="2">
    <location>
        <begin position="157"/>
        <end position="259"/>
    </location>
</feature>
<dbReference type="PANTHER" id="PTHR31807">
    <property type="entry name" value="AUGMIN FAMILY MEMBER"/>
    <property type="match status" value="1"/>
</dbReference>
<name>A0AAV8BPA1_9POAL</name>